<dbReference type="Gene3D" id="1.10.10.1830">
    <property type="entry name" value="Non-ribosomal peptide synthase, adenylation domain"/>
    <property type="match status" value="1"/>
</dbReference>
<comment type="pathway">
    <text evidence="2">Siderophore biosynthesis; mycobactin biosynthesis.</text>
</comment>
<evidence type="ECO:0000256" key="8">
    <source>
        <dbReference type="ARBA" id="ARBA00033440"/>
    </source>
</evidence>
<dbReference type="FunFam" id="1.10.1200.10:FF:000016">
    <property type="entry name" value="Non-ribosomal peptide synthase"/>
    <property type="match status" value="1"/>
</dbReference>
<dbReference type="InterPro" id="IPR036736">
    <property type="entry name" value="ACP-like_sf"/>
</dbReference>
<evidence type="ECO:0000259" key="10">
    <source>
        <dbReference type="PROSITE" id="PS50075"/>
    </source>
</evidence>
<evidence type="ECO:0000256" key="9">
    <source>
        <dbReference type="SAM" id="MobiDB-lite"/>
    </source>
</evidence>
<dbReference type="InterPro" id="IPR023213">
    <property type="entry name" value="CAT-like_dom_sf"/>
</dbReference>
<name>A0A6N9TVE3_STRHA</name>
<dbReference type="InterPro" id="IPR010071">
    <property type="entry name" value="AA_adenyl_dom"/>
</dbReference>
<evidence type="ECO:0000313" key="11">
    <source>
        <dbReference type="EMBL" id="NEA15247.1"/>
    </source>
</evidence>
<sequence>MNANDLLEEFRSAGVRLWREGEQLRFRAPRGVMTEERLAELRRGKAELLAALAGGPEAEGPGADPVWQARPGEREEPFPLTDIQSAYLFGRNPAFDYGGVSCHVYLEFEYPADLEPARLQRAWDGLVERHETLRTVISSDGTQRVLPAPADSRIEVADLRTAPGDTVEKAIEGVRDELSHAVHPADERPMHELRLTLAGTRTVLHVSVDFMALDWLSMQQVLTELDLRYARPDCELPPVDATFRDYVLAERRLREGGRYARDRAYWWDRLDELPGAPALPLREDHDPATAPPRFHRLTATLDEGVWRSLKARAAEHGVTPANAVLAAYAETIGRWSGTERFCLGLPVLNRMPLHPHVDRLLGDFTSLSLLAVEPGGRASFAERARALGERVFDDLDHRLYSGVEVLRELTRRRGREAAAVLPVVFTGSVGVVGGTVSAAGRKARPVYGISQTPQVWIDCQVGDQYGGLDINWDVRDGVFADGVVDDMFHAFEGLLHRLAEDDGPWAAVEPQPLPDHQRARRTEANATAAHSPDGLLHDPLVAYARAFPDRTAVIDPAGSLTYGQWLGRAAGVAERLRAAGLRPGDFVGVLVDKSREQAVGVLGVLLAGGVYVPVDLGQPAVRRDRILTGSGTRFAVVAGDATAAPPGVRVVDVAGVEPVTEDGTTAVPPVAPGELAYVMHTSGSTGVPKGVMITHRAAANTVHDINLRFGVNGADRVLGLAALSFDLSVYDLFGPPAVGAALVLPDPARRGDPSHWAATVAAHGVTLWNSVPAQLHMLMHYLDVEPTALPSLRLALLSGDWIPLSLPAHAARHVPGTELVGLGGATEAAIWSIHHRIGTVEPHWRSIPYGTPLANQRFHVLDAALRDRPDLVVGELYIAGTGLATGYLGDPGRTAERFFRHPETDEPLYRTGDLGRYLPNGEIEFSGRADQQIKIRGHRIELGEIEAVLGEHPGVDTCVVLAAGDDAFERSLIAFVIPHRGSAPADATELTGWVAGRLPAHMVPARTRIVDTLPLTANGKVDRKRLLGSAPVSGAPRAVRSEPPRPGTEQRIAALWAEVLGGEQPSREQEFFDAGGNSLLAAQFVGQVRERVPEAARVTFDVLLRALLDRPTVAGLAEWLGSAAAVPAQAPEVTEARRSPLVPLAGPGGGPGGGRVRLLVHDGTGTLAAYQELITLLGTDDLPLAGLALPDGGHHPDVAAADLVEELAARYAREVRDAGHDDVEIVGYCLGGPIALETARALAEAGVTVRRLTLVSGHRVPYAPHDELVLDHALARPAGDDERSAASHTAFARTVEAVAVYEPQPYAGDITLLRPAGPARLVPAPAEDPALFWGDACLGDLTVTDIPGDHVSCLRSPHAARTAQAITAPREVRG</sequence>
<dbReference type="Gene3D" id="1.10.1200.10">
    <property type="entry name" value="ACP-like"/>
    <property type="match status" value="1"/>
</dbReference>
<proteinExistence type="inferred from homology"/>
<dbReference type="Pfam" id="PF00975">
    <property type="entry name" value="Thioesterase"/>
    <property type="match status" value="1"/>
</dbReference>
<dbReference type="PANTHER" id="PTHR45527:SF10">
    <property type="entry name" value="PYOCHELIN SYNTHASE PCHF"/>
    <property type="match status" value="1"/>
</dbReference>
<dbReference type="GO" id="GO:0008610">
    <property type="term" value="P:lipid biosynthetic process"/>
    <property type="evidence" value="ECO:0007669"/>
    <property type="project" value="UniProtKB-ARBA"/>
</dbReference>
<dbReference type="CDD" id="cd19535">
    <property type="entry name" value="Cyc_NRPS"/>
    <property type="match status" value="1"/>
</dbReference>
<comment type="similarity">
    <text evidence="3">Belongs to the ATP-dependent AMP-binding enzyme family. MbtB subfamily.</text>
</comment>
<dbReference type="NCBIfam" id="TIGR01733">
    <property type="entry name" value="AA-adenyl-dom"/>
    <property type="match status" value="1"/>
</dbReference>
<dbReference type="SUPFAM" id="SSF52777">
    <property type="entry name" value="CoA-dependent acyltransferases"/>
    <property type="match status" value="2"/>
</dbReference>
<protein>
    <recommendedName>
        <fullName evidence="4">Phenyloxazoline synthase MbtB</fullName>
    </recommendedName>
    <alternativeName>
        <fullName evidence="8">Mycobactin synthetase protein B</fullName>
    </alternativeName>
</protein>
<dbReference type="GO" id="GO:0072330">
    <property type="term" value="P:monocarboxylic acid biosynthetic process"/>
    <property type="evidence" value="ECO:0007669"/>
    <property type="project" value="UniProtKB-ARBA"/>
</dbReference>
<dbReference type="PROSITE" id="PS00455">
    <property type="entry name" value="AMP_BINDING"/>
    <property type="match status" value="1"/>
</dbReference>
<keyword evidence="6" id="KW-0597">Phosphoprotein</keyword>
<dbReference type="CDD" id="cd12114">
    <property type="entry name" value="A_NRPS_TlmIV_like"/>
    <property type="match status" value="1"/>
</dbReference>
<dbReference type="FunFam" id="3.40.50.12780:FF:000012">
    <property type="entry name" value="Non-ribosomal peptide synthetase"/>
    <property type="match status" value="1"/>
</dbReference>
<dbReference type="GO" id="GO:0031177">
    <property type="term" value="F:phosphopantetheine binding"/>
    <property type="evidence" value="ECO:0007669"/>
    <property type="project" value="TreeGrafter"/>
</dbReference>
<dbReference type="FunFam" id="3.30.559.30:FF:000006">
    <property type="entry name" value="Yersiniabactin polyketide/non-ribosomal peptide synthetase"/>
    <property type="match status" value="1"/>
</dbReference>
<dbReference type="InterPro" id="IPR001031">
    <property type="entry name" value="Thioesterase"/>
</dbReference>
<feature type="domain" description="Carrier" evidence="10">
    <location>
        <begin position="1043"/>
        <end position="1124"/>
    </location>
</feature>
<dbReference type="Gene3D" id="3.30.559.30">
    <property type="entry name" value="Nonribosomal peptide synthetase, condensation domain"/>
    <property type="match status" value="1"/>
</dbReference>
<evidence type="ECO:0000256" key="7">
    <source>
        <dbReference type="ARBA" id="ARBA00022598"/>
    </source>
</evidence>
<dbReference type="InterPro" id="IPR009081">
    <property type="entry name" value="PP-bd_ACP"/>
</dbReference>
<evidence type="ECO:0000256" key="6">
    <source>
        <dbReference type="ARBA" id="ARBA00022553"/>
    </source>
</evidence>
<comment type="cofactor">
    <cofactor evidence="1">
        <name>pantetheine 4'-phosphate</name>
        <dbReference type="ChEBI" id="CHEBI:47942"/>
    </cofactor>
</comment>
<dbReference type="InterPro" id="IPR025110">
    <property type="entry name" value="AMP-bd_C"/>
</dbReference>
<comment type="caution">
    <text evidence="11">The sequence shown here is derived from an EMBL/GenBank/DDBJ whole genome shotgun (WGS) entry which is preliminary data.</text>
</comment>
<dbReference type="InterPro" id="IPR044894">
    <property type="entry name" value="TubC_N_sf"/>
</dbReference>
<dbReference type="GO" id="GO:0044550">
    <property type="term" value="P:secondary metabolite biosynthetic process"/>
    <property type="evidence" value="ECO:0007669"/>
    <property type="project" value="TreeGrafter"/>
</dbReference>
<keyword evidence="7" id="KW-0436">Ligase</keyword>
<evidence type="ECO:0000256" key="4">
    <source>
        <dbReference type="ARBA" id="ARBA00016743"/>
    </source>
</evidence>
<dbReference type="GO" id="GO:0043041">
    <property type="term" value="P:amino acid activation for nonribosomal peptide biosynthetic process"/>
    <property type="evidence" value="ECO:0007669"/>
    <property type="project" value="TreeGrafter"/>
</dbReference>
<dbReference type="Pfam" id="PF00668">
    <property type="entry name" value="Condensation"/>
    <property type="match status" value="1"/>
</dbReference>
<gene>
    <name evidence="11" type="ORF">G3I29_06825</name>
</gene>
<dbReference type="Gene3D" id="3.30.300.30">
    <property type="match status" value="1"/>
</dbReference>
<dbReference type="Gene3D" id="3.30.559.10">
    <property type="entry name" value="Chloramphenicol acetyltransferase-like domain"/>
    <property type="match status" value="1"/>
</dbReference>
<dbReference type="Pfam" id="PF13193">
    <property type="entry name" value="AMP-binding_C"/>
    <property type="match status" value="1"/>
</dbReference>
<dbReference type="Proteomes" id="UP000471293">
    <property type="component" value="Unassembled WGS sequence"/>
</dbReference>
<evidence type="ECO:0000313" key="12">
    <source>
        <dbReference type="Proteomes" id="UP000471293"/>
    </source>
</evidence>
<dbReference type="Pfam" id="PF00550">
    <property type="entry name" value="PP-binding"/>
    <property type="match status" value="1"/>
</dbReference>
<dbReference type="Pfam" id="PF00501">
    <property type="entry name" value="AMP-binding"/>
    <property type="match status" value="1"/>
</dbReference>
<dbReference type="SUPFAM" id="SSF53474">
    <property type="entry name" value="alpha/beta-Hydrolases"/>
    <property type="match status" value="1"/>
</dbReference>
<dbReference type="FunFam" id="3.30.559.10:FF:000023">
    <property type="entry name" value="Non-ribosomal peptide synthetase"/>
    <property type="match status" value="1"/>
</dbReference>
<reference evidence="11 12" key="1">
    <citation type="submission" date="2020-01" db="EMBL/GenBank/DDBJ databases">
        <title>Insect and environment-associated Actinomycetes.</title>
        <authorList>
            <person name="Currrie C."/>
            <person name="Chevrette M."/>
            <person name="Carlson C."/>
            <person name="Stubbendieck R."/>
            <person name="Wendt-Pienkowski E."/>
        </authorList>
    </citation>
    <scope>NUCLEOTIDE SEQUENCE [LARGE SCALE GENOMIC DNA]</scope>
    <source>
        <strain evidence="11 12">SID11342</strain>
    </source>
</reference>
<dbReference type="EMBL" id="JAAGLQ010000142">
    <property type="protein sequence ID" value="NEA15247.1"/>
    <property type="molecule type" value="Genomic_DNA"/>
</dbReference>
<dbReference type="InterPro" id="IPR001242">
    <property type="entry name" value="Condensation_dom"/>
</dbReference>
<evidence type="ECO:0000256" key="5">
    <source>
        <dbReference type="ARBA" id="ARBA00022450"/>
    </source>
</evidence>
<dbReference type="InterPro" id="IPR045851">
    <property type="entry name" value="AMP-bd_C_sf"/>
</dbReference>
<dbReference type="PROSITE" id="PS50075">
    <property type="entry name" value="CARRIER"/>
    <property type="match status" value="1"/>
</dbReference>
<dbReference type="Pfam" id="PF18563">
    <property type="entry name" value="TubC_N"/>
    <property type="match status" value="1"/>
</dbReference>
<dbReference type="Gene3D" id="3.40.50.12780">
    <property type="entry name" value="N-terminal domain of ligase-like"/>
    <property type="match status" value="1"/>
</dbReference>
<dbReference type="SUPFAM" id="SSF56801">
    <property type="entry name" value="Acetyl-CoA synthetase-like"/>
    <property type="match status" value="1"/>
</dbReference>
<accession>A0A6N9TVE3</accession>
<dbReference type="GO" id="GO:0016874">
    <property type="term" value="F:ligase activity"/>
    <property type="evidence" value="ECO:0007669"/>
    <property type="project" value="UniProtKB-KW"/>
</dbReference>
<dbReference type="InterPro" id="IPR041464">
    <property type="entry name" value="TubC_N"/>
</dbReference>
<evidence type="ECO:0000256" key="3">
    <source>
        <dbReference type="ARBA" id="ARBA00007380"/>
    </source>
</evidence>
<dbReference type="InterPro" id="IPR042099">
    <property type="entry name" value="ANL_N_sf"/>
</dbReference>
<dbReference type="InterPro" id="IPR000873">
    <property type="entry name" value="AMP-dep_synth/lig_dom"/>
</dbReference>
<dbReference type="GO" id="GO:0005737">
    <property type="term" value="C:cytoplasm"/>
    <property type="evidence" value="ECO:0007669"/>
    <property type="project" value="TreeGrafter"/>
</dbReference>
<dbReference type="SUPFAM" id="SSF47336">
    <property type="entry name" value="ACP-like"/>
    <property type="match status" value="1"/>
</dbReference>
<keyword evidence="5" id="KW-0596">Phosphopantetheine</keyword>
<feature type="region of interest" description="Disordered" evidence="9">
    <location>
        <begin position="505"/>
        <end position="530"/>
    </location>
</feature>
<dbReference type="RefSeq" id="WP_164343051.1">
    <property type="nucleotide sequence ID" value="NZ_JAAGLQ010000142.1"/>
</dbReference>
<evidence type="ECO:0000256" key="2">
    <source>
        <dbReference type="ARBA" id="ARBA00005102"/>
    </source>
</evidence>
<dbReference type="InterPro" id="IPR020845">
    <property type="entry name" value="AMP-binding_CS"/>
</dbReference>
<dbReference type="Gene3D" id="3.40.50.1820">
    <property type="entry name" value="alpha/beta hydrolase"/>
    <property type="match status" value="1"/>
</dbReference>
<dbReference type="InterPro" id="IPR057737">
    <property type="entry name" value="Condensation_MtbB-like"/>
</dbReference>
<evidence type="ECO:0000256" key="1">
    <source>
        <dbReference type="ARBA" id="ARBA00001957"/>
    </source>
</evidence>
<organism evidence="11 12">
    <name type="scientific">Streptomyces halstedii</name>
    <dbReference type="NCBI Taxonomy" id="1944"/>
    <lineage>
        <taxon>Bacteria</taxon>
        <taxon>Bacillati</taxon>
        <taxon>Actinomycetota</taxon>
        <taxon>Actinomycetes</taxon>
        <taxon>Kitasatosporales</taxon>
        <taxon>Streptomycetaceae</taxon>
        <taxon>Streptomyces</taxon>
    </lineage>
</organism>
<dbReference type="InterPro" id="IPR029058">
    <property type="entry name" value="AB_hydrolase_fold"/>
</dbReference>
<dbReference type="PANTHER" id="PTHR45527">
    <property type="entry name" value="NONRIBOSOMAL PEPTIDE SYNTHETASE"/>
    <property type="match status" value="1"/>
</dbReference>